<dbReference type="SUPFAM" id="SSF140111">
    <property type="entry name" value="Endosomal sorting complex assembly domain"/>
    <property type="match status" value="1"/>
</dbReference>
<evidence type="ECO:0000256" key="8">
    <source>
        <dbReference type="SAM" id="Coils"/>
    </source>
</evidence>
<dbReference type="Gene3D" id="3.10.110.10">
    <property type="entry name" value="Ubiquitin Conjugating Enzyme"/>
    <property type="match status" value="1"/>
</dbReference>
<keyword evidence="12" id="KW-1185">Reference proteome</keyword>
<dbReference type="EMBL" id="JAACNH010000007">
    <property type="protein sequence ID" value="KAG8438413.1"/>
    <property type="molecule type" value="Genomic_DNA"/>
</dbReference>
<dbReference type="Proteomes" id="UP000812440">
    <property type="component" value="Chromosome 4"/>
</dbReference>
<keyword evidence="5 7" id="KW-0653">Protein transport</keyword>
<dbReference type="Pfam" id="PF09454">
    <property type="entry name" value="Vps23_core"/>
    <property type="match status" value="1"/>
</dbReference>
<dbReference type="GO" id="GO:0008333">
    <property type="term" value="P:endosome to lysosome transport"/>
    <property type="evidence" value="ECO:0007669"/>
    <property type="project" value="TreeGrafter"/>
</dbReference>
<evidence type="ECO:0000256" key="3">
    <source>
        <dbReference type="ARBA" id="ARBA00022448"/>
    </source>
</evidence>
<evidence type="ECO:0008006" key="13">
    <source>
        <dbReference type="Google" id="ProtNLM"/>
    </source>
</evidence>
<sequence length="394" mass="44355">MAVSEGQLKKLLGKYKYRDLSVREILNVTSVYRDLKPLMDSYVFNDGSSRELLSMVGTIPVSYKGNTYNIPICLWLLDTYPFNPPICFVKPTSTMTIKTGKHVDANGKIYLPYLHEWKHPPLILLGLIQILDCCLGRSIQCSHDLLPPAVPHCIRSTGPPNSSYMPAGMPPYPTGVHPANPSGYPGYPYPGASQYPPTSGPQIFPQPPVIQPPVSNAGPARDGTIGEDTIRASLISAVSDKLRWRMKEEMDRAQAELNALKRTEEDLKKGHQKLEEMVTRLDQEVTEVDKNIETLRKKDEELGAIVEKMESQSEYRDIDEVIVPTAPLYKQILNLYAEENAIEDTIFYLGEALRRGVIDLDVFLKHVRLLSRKQFQLRALMQKARKTAGLSDLY</sequence>
<feature type="coiled-coil region" evidence="8">
    <location>
        <begin position="243"/>
        <end position="298"/>
    </location>
</feature>
<dbReference type="InterPro" id="IPR052070">
    <property type="entry name" value="ESCRT-I_UEV_domain"/>
</dbReference>
<evidence type="ECO:0000256" key="7">
    <source>
        <dbReference type="PROSITE-ProRule" id="PRU00644"/>
    </source>
</evidence>
<dbReference type="CDD" id="cd11685">
    <property type="entry name" value="UEV_TSG101-like"/>
    <property type="match status" value="1"/>
</dbReference>
<evidence type="ECO:0000256" key="2">
    <source>
        <dbReference type="ARBA" id="ARBA00009594"/>
    </source>
</evidence>
<dbReference type="InterPro" id="IPR017916">
    <property type="entry name" value="SB_dom"/>
</dbReference>
<evidence type="ECO:0000256" key="5">
    <source>
        <dbReference type="ARBA" id="ARBA00022927"/>
    </source>
</evidence>
<evidence type="ECO:0000256" key="4">
    <source>
        <dbReference type="ARBA" id="ARBA00022753"/>
    </source>
</evidence>
<evidence type="ECO:0000256" key="6">
    <source>
        <dbReference type="ARBA" id="ARBA00023054"/>
    </source>
</evidence>
<dbReference type="OrthoDB" id="306304at2759"/>
<dbReference type="PROSITE" id="PS51312">
    <property type="entry name" value="SB"/>
    <property type="match status" value="1"/>
</dbReference>
<dbReference type="PANTHER" id="PTHR23306">
    <property type="entry name" value="TUMOR SUSCEPTIBILITY GENE 101 PROTEIN-RELATED"/>
    <property type="match status" value="1"/>
</dbReference>
<dbReference type="Pfam" id="PF05743">
    <property type="entry name" value="UEV"/>
    <property type="match status" value="1"/>
</dbReference>
<dbReference type="PANTHER" id="PTHR23306:SF17">
    <property type="entry name" value="TUMOR SUSCEPTIBILITY GENE 101 PROTEIN"/>
    <property type="match status" value="1"/>
</dbReference>
<evidence type="ECO:0000259" key="9">
    <source>
        <dbReference type="PROSITE" id="PS51312"/>
    </source>
</evidence>
<protein>
    <recommendedName>
        <fullName evidence="13">Tumor susceptibility 101</fullName>
    </recommendedName>
</protein>
<gene>
    <name evidence="11" type="ORF">GDO86_008915</name>
</gene>
<feature type="domain" description="UEV" evidence="10">
    <location>
        <begin position="2"/>
        <end position="150"/>
    </location>
</feature>
<evidence type="ECO:0000256" key="1">
    <source>
        <dbReference type="ARBA" id="ARBA00004177"/>
    </source>
</evidence>
<dbReference type="InterPro" id="IPR008883">
    <property type="entry name" value="UEV_N"/>
</dbReference>
<accession>A0A8T2J3P1</accession>
<evidence type="ECO:0000259" key="10">
    <source>
        <dbReference type="PROSITE" id="PS51322"/>
    </source>
</evidence>
<comment type="caution">
    <text evidence="11">The sequence shown here is derived from an EMBL/GenBank/DDBJ whole genome shotgun (WGS) entry which is preliminary data.</text>
</comment>
<dbReference type="PROSITE" id="PS51322">
    <property type="entry name" value="UEV"/>
    <property type="match status" value="1"/>
</dbReference>
<keyword evidence="4" id="KW-0967">Endosome</keyword>
<dbReference type="SMART" id="SM00212">
    <property type="entry name" value="UBCc"/>
    <property type="match status" value="1"/>
</dbReference>
<evidence type="ECO:0000313" key="12">
    <source>
        <dbReference type="Proteomes" id="UP000812440"/>
    </source>
</evidence>
<feature type="domain" description="SB" evidence="9">
    <location>
        <begin position="326"/>
        <end position="394"/>
    </location>
</feature>
<dbReference type="InterPro" id="IPR016135">
    <property type="entry name" value="UBQ-conjugating_enzyme/RWD"/>
</dbReference>
<reference evidence="11" key="1">
    <citation type="thesis" date="2020" institute="ProQuest LLC" country="789 East Eisenhower Parkway, Ann Arbor, MI, USA">
        <title>Comparative Genomics and Chromosome Evolution.</title>
        <authorList>
            <person name="Mudd A.B."/>
        </authorList>
    </citation>
    <scope>NUCLEOTIDE SEQUENCE</scope>
    <source>
        <strain evidence="11">Female2</strain>
        <tissue evidence="11">Blood</tissue>
    </source>
</reference>
<dbReference type="AlphaFoldDB" id="A0A8T2J3P1"/>
<keyword evidence="6 8" id="KW-0175">Coiled coil</keyword>
<organism evidence="11 12">
    <name type="scientific">Hymenochirus boettgeri</name>
    <name type="common">Congo dwarf clawed frog</name>
    <dbReference type="NCBI Taxonomy" id="247094"/>
    <lineage>
        <taxon>Eukaryota</taxon>
        <taxon>Metazoa</taxon>
        <taxon>Chordata</taxon>
        <taxon>Craniata</taxon>
        <taxon>Vertebrata</taxon>
        <taxon>Euteleostomi</taxon>
        <taxon>Amphibia</taxon>
        <taxon>Batrachia</taxon>
        <taxon>Anura</taxon>
        <taxon>Pipoidea</taxon>
        <taxon>Pipidae</taxon>
        <taxon>Pipinae</taxon>
        <taxon>Hymenochirus</taxon>
    </lineage>
</organism>
<keyword evidence="3 7" id="KW-0813">Transport</keyword>
<dbReference type="Gene3D" id="6.10.250.370">
    <property type="match status" value="1"/>
</dbReference>
<dbReference type="GO" id="GO:0043130">
    <property type="term" value="F:ubiquitin binding"/>
    <property type="evidence" value="ECO:0007669"/>
    <property type="project" value="TreeGrafter"/>
</dbReference>
<evidence type="ECO:0000313" key="11">
    <source>
        <dbReference type="EMBL" id="KAG8438413.1"/>
    </source>
</evidence>
<proteinExistence type="inferred from homology"/>
<dbReference type="Gene3D" id="6.10.140.820">
    <property type="match status" value="1"/>
</dbReference>
<comment type="similarity">
    <text evidence="2">Belongs to the ubiquitin-conjugating enzyme family. UEV subfamily.</text>
</comment>
<dbReference type="InterPro" id="IPR037202">
    <property type="entry name" value="ESCRT_assembly_dom"/>
</dbReference>
<dbReference type="SUPFAM" id="SSF54495">
    <property type="entry name" value="UBC-like"/>
    <property type="match status" value="1"/>
</dbReference>
<name>A0A8T2J3P1_9PIPI</name>
<dbReference type="GO" id="GO:0000813">
    <property type="term" value="C:ESCRT I complex"/>
    <property type="evidence" value="ECO:0007669"/>
    <property type="project" value="TreeGrafter"/>
</dbReference>
<comment type="subcellular location">
    <subcellularLocation>
        <location evidence="1">Endosome</location>
    </subcellularLocation>
</comment>
<dbReference type="GO" id="GO:0015031">
    <property type="term" value="P:protein transport"/>
    <property type="evidence" value="ECO:0007669"/>
    <property type="project" value="UniProtKB-UniRule"/>
</dbReference>